<evidence type="ECO:0000256" key="1">
    <source>
        <dbReference type="ARBA" id="ARBA00004651"/>
    </source>
</evidence>
<comment type="caution">
    <text evidence="9">The sequence shown here is derived from an EMBL/GenBank/DDBJ whole genome shotgun (WGS) entry which is preliminary data.</text>
</comment>
<protein>
    <submittedName>
        <fullName evidence="9">Carbohydrate ABC transporter permease</fullName>
    </submittedName>
</protein>
<dbReference type="GO" id="GO:0005886">
    <property type="term" value="C:plasma membrane"/>
    <property type="evidence" value="ECO:0007669"/>
    <property type="project" value="UniProtKB-SubCell"/>
</dbReference>
<comment type="similarity">
    <text evidence="7">Belongs to the binding-protein-dependent transport system permease family.</text>
</comment>
<proteinExistence type="inferred from homology"/>
<evidence type="ECO:0000256" key="7">
    <source>
        <dbReference type="RuleBase" id="RU363032"/>
    </source>
</evidence>
<feature type="transmembrane region" description="Helical" evidence="7">
    <location>
        <begin position="185"/>
        <end position="207"/>
    </location>
</feature>
<evidence type="ECO:0000256" key="5">
    <source>
        <dbReference type="ARBA" id="ARBA00022989"/>
    </source>
</evidence>
<keyword evidence="2 7" id="KW-0813">Transport</keyword>
<dbReference type="InterPro" id="IPR000515">
    <property type="entry name" value="MetI-like"/>
</dbReference>
<dbReference type="Pfam" id="PF00528">
    <property type="entry name" value="BPD_transp_1"/>
    <property type="match status" value="1"/>
</dbReference>
<feature type="transmembrane region" description="Helical" evidence="7">
    <location>
        <begin position="146"/>
        <end position="164"/>
    </location>
</feature>
<evidence type="ECO:0000256" key="6">
    <source>
        <dbReference type="ARBA" id="ARBA00023136"/>
    </source>
</evidence>
<evidence type="ECO:0000313" key="9">
    <source>
        <dbReference type="EMBL" id="NEW04980.1"/>
    </source>
</evidence>
<dbReference type="AlphaFoldDB" id="A0A6G3ZSE9"/>
<dbReference type="Gene3D" id="1.10.3720.10">
    <property type="entry name" value="MetI-like"/>
    <property type="match status" value="1"/>
</dbReference>
<keyword evidence="5 7" id="KW-1133">Transmembrane helix</keyword>
<sequence length="294" mass="33399">MGVKRKSDKGDLLFDSVIYLLIIFVCVITLYPFVYVISLSISNTSNVMHNDVLLFPKGFNLAAYKAVLSYKGIFVAYGNTLFYTLFGTLISLMLTAFAAYPLSRKEWKFRNVATIFLAITLWFGGGMIPFYLMMKDMHLLNTRLGVLLYAAISTFYIIVMRTYFASLPKELEESAKIDGANDLRIFFQIVLPLSKPVLAAIGLYYAIDKWNSFFWEMILLNKDSLLPVQALLVRIIRDSSFDKEIQSALTHNLEVLPITIQYAAIIVTSLPIIFAYPFLQKYFVKGVMIGAIKN</sequence>
<accession>A0A6G3ZSE9</accession>
<gene>
    <name evidence="9" type="ORF">GK047_02970</name>
</gene>
<dbReference type="PANTHER" id="PTHR43744">
    <property type="entry name" value="ABC TRANSPORTER PERMEASE PROTEIN MG189-RELATED-RELATED"/>
    <property type="match status" value="1"/>
</dbReference>
<dbReference type="EMBL" id="JAAIKC010000001">
    <property type="protein sequence ID" value="NEW04980.1"/>
    <property type="molecule type" value="Genomic_DNA"/>
</dbReference>
<dbReference type="PANTHER" id="PTHR43744:SF9">
    <property type="entry name" value="POLYGALACTURONAN_RHAMNOGALACTURONAN TRANSPORT SYSTEM PERMEASE PROTEIN YTCP"/>
    <property type="match status" value="1"/>
</dbReference>
<keyword evidence="3" id="KW-1003">Cell membrane</keyword>
<dbReference type="RefSeq" id="WP_163940899.1">
    <property type="nucleotide sequence ID" value="NZ_JAAIKC010000001.1"/>
</dbReference>
<evidence type="ECO:0000256" key="3">
    <source>
        <dbReference type="ARBA" id="ARBA00022475"/>
    </source>
</evidence>
<keyword evidence="4 7" id="KW-0812">Transmembrane</keyword>
<dbReference type="GO" id="GO:0055085">
    <property type="term" value="P:transmembrane transport"/>
    <property type="evidence" value="ECO:0007669"/>
    <property type="project" value="InterPro"/>
</dbReference>
<comment type="subcellular location">
    <subcellularLocation>
        <location evidence="1 7">Cell membrane</location>
        <topology evidence="1 7">Multi-pass membrane protein</topology>
    </subcellularLocation>
</comment>
<feature type="transmembrane region" description="Helical" evidence="7">
    <location>
        <begin position="81"/>
        <end position="100"/>
    </location>
</feature>
<dbReference type="PROSITE" id="PS50928">
    <property type="entry name" value="ABC_TM1"/>
    <property type="match status" value="1"/>
</dbReference>
<feature type="domain" description="ABC transmembrane type-1" evidence="8">
    <location>
        <begin position="77"/>
        <end position="266"/>
    </location>
</feature>
<organism evidence="9">
    <name type="scientific">Paenibacillus sp. SYP-B3998</name>
    <dbReference type="NCBI Taxonomy" id="2678564"/>
    <lineage>
        <taxon>Bacteria</taxon>
        <taxon>Bacillati</taxon>
        <taxon>Bacillota</taxon>
        <taxon>Bacilli</taxon>
        <taxon>Bacillales</taxon>
        <taxon>Paenibacillaceae</taxon>
        <taxon>Paenibacillus</taxon>
    </lineage>
</organism>
<evidence type="ECO:0000256" key="4">
    <source>
        <dbReference type="ARBA" id="ARBA00022692"/>
    </source>
</evidence>
<feature type="transmembrane region" description="Helical" evidence="7">
    <location>
        <begin position="112"/>
        <end position="134"/>
    </location>
</feature>
<dbReference type="InterPro" id="IPR035906">
    <property type="entry name" value="MetI-like_sf"/>
</dbReference>
<feature type="transmembrane region" description="Helical" evidence="7">
    <location>
        <begin position="12"/>
        <end position="37"/>
    </location>
</feature>
<keyword evidence="6 7" id="KW-0472">Membrane</keyword>
<dbReference type="CDD" id="cd06261">
    <property type="entry name" value="TM_PBP2"/>
    <property type="match status" value="1"/>
</dbReference>
<dbReference type="SUPFAM" id="SSF161098">
    <property type="entry name" value="MetI-like"/>
    <property type="match status" value="1"/>
</dbReference>
<evidence type="ECO:0000256" key="2">
    <source>
        <dbReference type="ARBA" id="ARBA00022448"/>
    </source>
</evidence>
<feature type="transmembrane region" description="Helical" evidence="7">
    <location>
        <begin position="260"/>
        <end position="279"/>
    </location>
</feature>
<name>A0A6G3ZSE9_9BACL</name>
<evidence type="ECO:0000259" key="8">
    <source>
        <dbReference type="PROSITE" id="PS50928"/>
    </source>
</evidence>
<reference evidence="9" key="1">
    <citation type="submission" date="2020-02" db="EMBL/GenBank/DDBJ databases">
        <authorList>
            <person name="Shen X.-R."/>
            <person name="Zhang Y.-X."/>
        </authorList>
    </citation>
    <scope>NUCLEOTIDE SEQUENCE</scope>
    <source>
        <strain evidence="9">SYP-B3998</strain>
    </source>
</reference>